<dbReference type="GO" id="GO:0008270">
    <property type="term" value="F:zinc ion binding"/>
    <property type="evidence" value="ECO:0007669"/>
    <property type="project" value="UniProtKB-KW"/>
</dbReference>
<evidence type="ECO:0000256" key="2">
    <source>
        <dbReference type="ARBA" id="ARBA00022771"/>
    </source>
</evidence>
<keyword evidence="1" id="KW-0479">Metal-binding</keyword>
<dbReference type="InterPro" id="IPR013083">
    <property type="entry name" value="Znf_RING/FYVE/PHD"/>
</dbReference>
<gene>
    <name evidence="7" type="ORF">ABMA28_016075</name>
</gene>
<dbReference type="InterPro" id="IPR019787">
    <property type="entry name" value="Znf_PHD-finger"/>
</dbReference>
<dbReference type="EMBL" id="JBEDNZ010000008">
    <property type="protein sequence ID" value="KAL0839338.1"/>
    <property type="molecule type" value="Genomic_DNA"/>
</dbReference>
<dbReference type="Gene3D" id="3.30.40.10">
    <property type="entry name" value="Zinc/RING finger domain, C3HC4 (zinc finger)"/>
    <property type="match status" value="1"/>
</dbReference>
<dbReference type="SUPFAM" id="SSF57903">
    <property type="entry name" value="FYVE/PHD zinc finger"/>
    <property type="match status" value="1"/>
</dbReference>
<sequence length="348" mass="39946">MAEQSEKLVWGCCALGLLDDKYVKCSKCKYAYHFTCLASNEDEEQSTASAEWMCPLCNVTPKNQNKDNTPVRYNPNITIRASKRPALNSPPSAEKPLTREEMLNIAHDMMSQMEKTMKSLLNSEVRSLKEELKEVKESMSFMNAQYEEVLREQEKSKETIKNLQTENNQMQVKIEDLSSRVNQLEQNARMNNVEIQCLPEKRDENLLSTVTKLANVIDCQLTEENVVKCTRIARMNKDSVRPRSIVVQFSTPRIRDQFLAASIKFNKPKPPQDKLNSSHLGMTCTKTPIFITEHLSATNKALHAAARLKAKQKGFKYVWIRGGRIYMRKTDNSEYIIVKDINSLDKIK</sequence>
<evidence type="ECO:0000256" key="4">
    <source>
        <dbReference type="SAM" id="Coils"/>
    </source>
</evidence>
<name>A0ABD0TAH5_LOXSC</name>
<dbReference type="Proteomes" id="UP001549921">
    <property type="component" value="Unassembled WGS sequence"/>
</dbReference>
<dbReference type="InterPro" id="IPR057251">
    <property type="entry name" value="FP_C"/>
</dbReference>
<keyword evidence="3" id="KW-0862">Zinc</keyword>
<evidence type="ECO:0000313" key="8">
    <source>
        <dbReference type="Proteomes" id="UP001549921"/>
    </source>
</evidence>
<proteinExistence type="predicted"/>
<comment type="caution">
    <text evidence="7">The sequence shown here is derived from an EMBL/GenBank/DDBJ whole genome shotgun (WGS) entry which is preliminary data.</text>
</comment>
<evidence type="ECO:0000313" key="7">
    <source>
        <dbReference type="EMBL" id="KAL0839338.1"/>
    </source>
</evidence>
<evidence type="ECO:0000259" key="5">
    <source>
        <dbReference type="Pfam" id="PF00628"/>
    </source>
</evidence>
<dbReference type="InterPro" id="IPR011011">
    <property type="entry name" value="Znf_FYVE_PHD"/>
</dbReference>
<dbReference type="Pfam" id="PF25298">
    <property type="entry name" value="Baculo_FP_2nd"/>
    <property type="match status" value="1"/>
</dbReference>
<evidence type="ECO:0008006" key="9">
    <source>
        <dbReference type="Google" id="ProtNLM"/>
    </source>
</evidence>
<accession>A0ABD0TAH5</accession>
<keyword evidence="2" id="KW-0863">Zinc-finger</keyword>
<evidence type="ECO:0000256" key="1">
    <source>
        <dbReference type="ARBA" id="ARBA00022723"/>
    </source>
</evidence>
<evidence type="ECO:0000256" key="3">
    <source>
        <dbReference type="ARBA" id="ARBA00022833"/>
    </source>
</evidence>
<evidence type="ECO:0000259" key="6">
    <source>
        <dbReference type="Pfam" id="PF25298"/>
    </source>
</evidence>
<dbReference type="Pfam" id="PF00628">
    <property type="entry name" value="PHD"/>
    <property type="match status" value="1"/>
</dbReference>
<feature type="domain" description="PHD-type" evidence="5">
    <location>
        <begin position="13"/>
        <end position="57"/>
    </location>
</feature>
<feature type="coiled-coil region" evidence="4">
    <location>
        <begin position="118"/>
        <end position="194"/>
    </location>
</feature>
<protein>
    <recommendedName>
        <fullName evidence="9">Zinc finger PHD-type domain-containing protein</fullName>
    </recommendedName>
</protein>
<feature type="domain" description="FP protein C-terminal" evidence="6">
    <location>
        <begin position="297"/>
        <end position="348"/>
    </location>
</feature>
<reference evidence="7 8" key="1">
    <citation type="submission" date="2024-06" db="EMBL/GenBank/DDBJ databases">
        <title>A chromosome-level genome assembly of beet webworm, Loxostege sticticalis.</title>
        <authorList>
            <person name="Zhang Y."/>
        </authorList>
    </citation>
    <scope>NUCLEOTIDE SEQUENCE [LARGE SCALE GENOMIC DNA]</scope>
    <source>
        <strain evidence="7">AQ028</strain>
        <tissue evidence="7">Male pupae</tissue>
    </source>
</reference>
<dbReference type="AlphaFoldDB" id="A0ABD0TAH5"/>
<organism evidence="7 8">
    <name type="scientific">Loxostege sticticalis</name>
    <name type="common">Beet webworm moth</name>
    <dbReference type="NCBI Taxonomy" id="481309"/>
    <lineage>
        <taxon>Eukaryota</taxon>
        <taxon>Metazoa</taxon>
        <taxon>Ecdysozoa</taxon>
        <taxon>Arthropoda</taxon>
        <taxon>Hexapoda</taxon>
        <taxon>Insecta</taxon>
        <taxon>Pterygota</taxon>
        <taxon>Neoptera</taxon>
        <taxon>Endopterygota</taxon>
        <taxon>Lepidoptera</taxon>
        <taxon>Glossata</taxon>
        <taxon>Ditrysia</taxon>
        <taxon>Pyraloidea</taxon>
        <taxon>Crambidae</taxon>
        <taxon>Pyraustinae</taxon>
        <taxon>Loxostege</taxon>
    </lineage>
</organism>
<keyword evidence="4" id="KW-0175">Coiled coil</keyword>